<evidence type="ECO:0000313" key="1">
    <source>
        <dbReference type="EMBL" id="GFU48660.1"/>
    </source>
</evidence>
<organism evidence="1 2">
    <name type="scientific">Nephila pilipes</name>
    <name type="common">Giant wood spider</name>
    <name type="synonym">Nephila maculata</name>
    <dbReference type="NCBI Taxonomy" id="299642"/>
    <lineage>
        <taxon>Eukaryota</taxon>
        <taxon>Metazoa</taxon>
        <taxon>Ecdysozoa</taxon>
        <taxon>Arthropoda</taxon>
        <taxon>Chelicerata</taxon>
        <taxon>Arachnida</taxon>
        <taxon>Araneae</taxon>
        <taxon>Araneomorphae</taxon>
        <taxon>Entelegynae</taxon>
        <taxon>Araneoidea</taxon>
        <taxon>Nephilidae</taxon>
        <taxon>Nephila</taxon>
    </lineage>
</organism>
<dbReference type="Proteomes" id="UP000887013">
    <property type="component" value="Unassembled WGS sequence"/>
</dbReference>
<reference evidence="1" key="1">
    <citation type="submission" date="2020-08" db="EMBL/GenBank/DDBJ databases">
        <title>Multicomponent nature underlies the extraordinary mechanical properties of spider dragline silk.</title>
        <authorList>
            <person name="Kono N."/>
            <person name="Nakamura H."/>
            <person name="Mori M."/>
            <person name="Yoshida Y."/>
            <person name="Ohtoshi R."/>
            <person name="Malay A.D."/>
            <person name="Moran D.A.P."/>
            <person name="Tomita M."/>
            <person name="Numata K."/>
            <person name="Arakawa K."/>
        </authorList>
    </citation>
    <scope>NUCLEOTIDE SEQUENCE</scope>
</reference>
<evidence type="ECO:0000313" key="2">
    <source>
        <dbReference type="Proteomes" id="UP000887013"/>
    </source>
</evidence>
<protein>
    <submittedName>
        <fullName evidence="1">Uncharacterized protein</fullName>
    </submittedName>
</protein>
<name>A0A8X6QXC0_NEPPI</name>
<dbReference type="OrthoDB" id="775972at2759"/>
<comment type="caution">
    <text evidence="1">The sequence shown here is derived from an EMBL/GenBank/DDBJ whole genome shotgun (WGS) entry which is preliminary data.</text>
</comment>
<dbReference type="AlphaFoldDB" id="A0A8X6QXC0"/>
<keyword evidence="2" id="KW-1185">Reference proteome</keyword>
<gene>
    <name evidence="1" type="ORF">NPIL_115991</name>
</gene>
<sequence length="106" mass="11945">MAEVIPTPDVTAKTTAIALMYGWIFVFGCPVTITVDQEFQFHPVLSRCNGGYLHLNQLTDLKRNQRNSPSSHVSQSPQDAIRDVLSVNRDQVRAEYGLRQEIILLC</sequence>
<dbReference type="EMBL" id="BMAW01086761">
    <property type="protein sequence ID" value="GFU48660.1"/>
    <property type="molecule type" value="Genomic_DNA"/>
</dbReference>
<proteinExistence type="predicted"/>
<accession>A0A8X6QXC0</accession>